<feature type="compositionally biased region" description="Acidic residues" evidence="1">
    <location>
        <begin position="22"/>
        <end position="37"/>
    </location>
</feature>
<proteinExistence type="predicted"/>
<reference evidence="3" key="2">
    <citation type="journal article" date="2008" name="Nucleic Acids Res.">
        <title>The rice annotation project database (RAP-DB): 2008 update.</title>
        <authorList>
            <consortium name="The rice annotation project (RAP)"/>
        </authorList>
    </citation>
    <scope>GENOME REANNOTATION</scope>
    <source>
        <strain evidence="3">cv. Nipponbare</strain>
    </source>
</reference>
<dbReference type="KEGG" id="dosa:Os04g0483300"/>
<dbReference type="EMBL" id="AP008210">
    <property type="protein sequence ID" value="BAF15036.1"/>
    <property type="molecule type" value="Genomic_DNA"/>
</dbReference>
<evidence type="ECO:0000313" key="2">
    <source>
        <dbReference type="EMBL" id="BAF15036.1"/>
    </source>
</evidence>
<feature type="compositionally biased region" description="Polar residues" evidence="1">
    <location>
        <begin position="103"/>
        <end position="118"/>
    </location>
</feature>
<protein>
    <submittedName>
        <fullName evidence="2">Os04g0483300 protein</fullName>
    </submittedName>
</protein>
<name>Q0JCA1_ORYSJ</name>
<evidence type="ECO:0000313" key="3">
    <source>
        <dbReference type="Proteomes" id="UP000000763"/>
    </source>
</evidence>
<feature type="region of interest" description="Disordered" evidence="1">
    <location>
        <begin position="59"/>
        <end position="198"/>
    </location>
</feature>
<feature type="region of interest" description="Disordered" evidence="1">
    <location>
        <begin position="1"/>
        <end position="46"/>
    </location>
</feature>
<reference evidence="2 3" key="1">
    <citation type="journal article" date="2005" name="Nature">
        <title>The map-based sequence of the rice genome.</title>
        <authorList>
            <consortium name="International rice genome sequencing project (IRGSP)"/>
            <person name="Matsumoto T."/>
            <person name="Wu J."/>
            <person name="Kanamori H."/>
            <person name="Katayose Y."/>
            <person name="Fujisawa M."/>
            <person name="Namiki N."/>
            <person name="Mizuno H."/>
            <person name="Yamamoto K."/>
            <person name="Antonio B.A."/>
            <person name="Baba T."/>
            <person name="Sakata K."/>
            <person name="Nagamura Y."/>
            <person name="Aoki H."/>
            <person name="Arikawa K."/>
            <person name="Arita K."/>
            <person name="Bito T."/>
            <person name="Chiden Y."/>
            <person name="Fujitsuka N."/>
            <person name="Fukunaka R."/>
            <person name="Hamada M."/>
            <person name="Harada C."/>
            <person name="Hayashi A."/>
            <person name="Hijishita S."/>
            <person name="Honda M."/>
            <person name="Hosokawa S."/>
            <person name="Ichikawa Y."/>
            <person name="Idonuma A."/>
            <person name="Iijima M."/>
            <person name="Ikeda M."/>
            <person name="Ikeno M."/>
            <person name="Ito K."/>
            <person name="Ito S."/>
            <person name="Ito T."/>
            <person name="Ito Y."/>
            <person name="Ito Y."/>
            <person name="Iwabuchi A."/>
            <person name="Kamiya K."/>
            <person name="Karasawa W."/>
            <person name="Kurita K."/>
            <person name="Katagiri S."/>
            <person name="Kikuta A."/>
            <person name="Kobayashi H."/>
            <person name="Kobayashi N."/>
            <person name="Machita K."/>
            <person name="Maehara T."/>
            <person name="Masukawa M."/>
            <person name="Mizubayashi T."/>
            <person name="Mukai Y."/>
            <person name="Nagasaki H."/>
            <person name="Nagata Y."/>
            <person name="Naito S."/>
            <person name="Nakashima M."/>
            <person name="Nakama Y."/>
            <person name="Nakamichi Y."/>
            <person name="Nakamura M."/>
            <person name="Meguro A."/>
            <person name="Negishi M."/>
            <person name="Ohta I."/>
            <person name="Ohta T."/>
            <person name="Okamoto M."/>
            <person name="Ono N."/>
            <person name="Saji S."/>
            <person name="Sakaguchi M."/>
            <person name="Sakai K."/>
            <person name="Shibata M."/>
            <person name="Shimokawa T."/>
            <person name="Song J."/>
            <person name="Takazaki Y."/>
            <person name="Terasawa K."/>
            <person name="Tsugane M."/>
            <person name="Tsuji K."/>
            <person name="Ueda S."/>
            <person name="Waki K."/>
            <person name="Yamagata H."/>
            <person name="Yamamoto M."/>
            <person name="Yamamoto S."/>
            <person name="Yamane H."/>
            <person name="Yoshiki S."/>
            <person name="Yoshihara R."/>
            <person name="Yukawa K."/>
            <person name="Zhong H."/>
            <person name="Yano M."/>
            <person name="Yuan Q."/>
            <person name="Ouyang S."/>
            <person name="Liu J."/>
            <person name="Jones K.M."/>
            <person name="Gansberger K."/>
            <person name="Moffat K."/>
            <person name="Hill J."/>
            <person name="Bera J."/>
            <person name="Fadrosh D."/>
            <person name="Jin S."/>
            <person name="Johri S."/>
            <person name="Kim M."/>
            <person name="Overton L."/>
            <person name="Reardon M."/>
            <person name="Tsitrin T."/>
            <person name="Vuong H."/>
            <person name="Weaver B."/>
            <person name="Ciecko A."/>
            <person name="Tallon L."/>
            <person name="Jackson J."/>
            <person name="Pai G."/>
            <person name="Aken S.V."/>
            <person name="Utterback T."/>
            <person name="Reidmuller S."/>
            <person name="Feldblyum T."/>
            <person name="Hsiao J."/>
            <person name="Zismann V."/>
            <person name="Iobst S."/>
            <person name="de Vazeille A.R."/>
            <person name="Buell C.R."/>
            <person name="Ying K."/>
            <person name="Li Y."/>
            <person name="Lu T."/>
            <person name="Huang Y."/>
            <person name="Zhao Q."/>
            <person name="Feng Q."/>
            <person name="Zhang L."/>
            <person name="Zhu J."/>
            <person name="Weng Q."/>
            <person name="Mu J."/>
            <person name="Lu Y."/>
            <person name="Fan D."/>
            <person name="Liu Y."/>
            <person name="Guan J."/>
            <person name="Zhang Y."/>
            <person name="Yu S."/>
            <person name="Liu X."/>
            <person name="Zhang Y."/>
            <person name="Hong G."/>
            <person name="Han B."/>
            <person name="Choisne N."/>
            <person name="Demange N."/>
            <person name="Orjeda G."/>
            <person name="Samain S."/>
            <person name="Cattolico L."/>
            <person name="Pelletier E."/>
            <person name="Couloux A."/>
            <person name="Segurens B."/>
            <person name="Wincker P."/>
            <person name="D'Hont A."/>
            <person name="Scarpelli C."/>
            <person name="Weissenbach J."/>
            <person name="Salanoubat M."/>
            <person name="Quetier F."/>
            <person name="Yu Y."/>
            <person name="Kim H.R."/>
            <person name="Rambo T."/>
            <person name="Currie J."/>
            <person name="Collura K."/>
            <person name="Luo M."/>
            <person name="Yang T."/>
            <person name="Ammiraju J.S.S."/>
            <person name="Engler F."/>
            <person name="Soderlund C."/>
            <person name="Wing R.A."/>
            <person name="Palmer L.E."/>
            <person name="de la Bastide M."/>
            <person name="Spiegel L."/>
            <person name="Nascimento L."/>
            <person name="Zutavern T."/>
            <person name="O'Shaughnessy A."/>
            <person name="Dike S."/>
            <person name="Dedhia N."/>
            <person name="Preston R."/>
            <person name="Balija V."/>
            <person name="McCombie W.R."/>
            <person name="Chow T."/>
            <person name="Chen H."/>
            <person name="Chung M."/>
            <person name="Chen C."/>
            <person name="Shaw J."/>
            <person name="Wu H."/>
            <person name="Hsiao K."/>
            <person name="Chao Y."/>
            <person name="Chu M."/>
            <person name="Cheng C."/>
            <person name="Hour A."/>
            <person name="Lee P."/>
            <person name="Lin S."/>
            <person name="Lin Y."/>
            <person name="Liou J."/>
            <person name="Liu S."/>
            <person name="Hsing Y."/>
            <person name="Raghuvanshi S."/>
            <person name="Mohanty A."/>
            <person name="Bharti A.K."/>
            <person name="Gaur A."/>
            <person name="Gupta V."/>
            <person name="Kumar D."/>
            <person name="Ravi V."/>
            <person name="Vij S."/>
            <person name="Kapur A."/>
            <person name="Khurana P."/>
            <person name="Khurana P."/>
            <person name="Khurana J.P."/>
            <person name="Tyagi A.K."/>
            <person name="Gaikwad K."/>
            <person name="Singh A."/>
            <person name="Dalal V."/>
            <person name="Srivastava S."/>
            <person name="Dixit A."/>
            <person name="Pal A.K."/>
            <person name="Ghazi I.A."/>
            <person name="Yadav M."/>
            <person name="Pandit A."/>
            <person name="Bhargava A."/>
            <person name="Sureshbabu K."/>
            <person name="Batra K."/>
            <person name="Sharma T.R."/>
            <person name="Mohapatra T."/>
            <person name="Singh N.K."/>
            <person name="Messing J."/>
            <person name="Nelson A.B."/>
            <person name="Fuks G."/>
            <person name="Kavchok S."/>
            <person name="Keizer G."/>
            <person name="Linton E."/>
            <person name="Llaca V."/>
            <person name="Song R."/>
            <person name="Tanyolac B."/>
            <person name="Young S."/>
            <person name="Ho-Il K."/>
            <person name="Hahn J.H."/>
            <person name="Sangsakoo G."/>
            <person name="Vanavichit A."/>
            <person name="de Mattos Luiz.A.T."/>
            <person name="Zimmer P.D."/>
            <person name="Malone G."/>
            <person name="Dellagostin O."/>
            <person name="de Oliveira A.C."/>
            <person name="Bevan M."/>
            <person name="Bancroft I."/>
            <person name="Minx P."/>
            <person name="Cordum H."/>
            <person name="Wilson R."/>
            <person name="Cheng Z."/>
            <person name="Jin W."/>
            <person name="Jiang J."/>
            <person name="Leong S.A."/>
            <person name="Iwama H."/>
            <person name="Gojobori T."/>
            <person name="Itoh T."/>
            <person name="Niimura Y."/>
            <person name="Fujii Y."/>
            <person name="Habara T."/>
            <person name="Sakai H."/>
            <person name="Sato Y."/>
            <person name="Wilson G."/>
            <person name="Kumar K."/>
            <person name="McCouch S."/>
            <person name="Juretic N."/>
            <person name="Hoen D."/>
            <person name="Wright S."/>
            <person name="Bruskiewich R."/>
            <person name="Bureau T."/>
            <person name="Miyao A."/>
            <person name="Hirochika H."/>
            <person name="Nishikawa T."/>
            <person name="Kadowaki K."/>
            <person name="Sugiura M."/>
            <person name="Burr B."/>
            <person name="Sasaki T."/>
        </authorList>
    </citation>
    <scope>NUCLEOTIDE SEQUENCE [LARGE SCALE GENOMIC DNA]</scope>
    <source>
        <strain evidence="3">cv. Nipponbare</strain>
    </source>
</reference>
<feature type="compositionally biased region" description="Basic and acidic residues" evidence="1">
    <location>
        <begin position="123"/>
        <end position="136"/>
    </location>
</feature>
<dbReference type="AlphaFoldDB" id="Q0JCA1"/>
<organism evidence="2 3">
    <name type="scientific">Oryza sativa subsp. japonica</name>
    <name type="common">Rice</name>
    <dbReference type="NCBI Taxonomy" id="39947"/>
    <lineage>
        <taxon>Eukaryota</taxon>
        <taxon>Viridiplantae</taxon>
        <taxon>Streptophyta</taxon>
        <taxon>Embryophyta</taxon>
        <taxon>Tracheophyta</taxon>
        <taxon>Spermatophyta</taxon>
        <taxon>Magnoliopsida</taxon>
        <taxon>Liliopsida</taxon>
        <taxon>Poales</taxon>
        <taxon>Poaceae</taxon>
        <taxon>BOP clade</taxon>
        <taxon>Oryzoideae</taxon>
        <taxon>Oryzeae</taxon>
        <taxon>Oryzinae</taxon>
        <taxon>Oryza</taxon>
        <taxon>Oryza sativa</taxon>
    </lineage>
</organism>
<gene>
    <name evidence="2" type="ordered locus">Os04g0483300</name>
</gene>
<accession>Q0JCA1</accession>
<evidence type="ECO:0000256" key="1">
    <source>
        <dbReference type="SAM" id="MobiDB-lite"/>
    </source>
</evidence>
<dbReference type="Proteomes" id="UP000000763">
    <property type="component" value="Chromosome 4"/>
</dbReference>
<sequence>MESVQKLPKWTETEDQQATFDDPQDEEAAEVGQELEEAPQGGPEPTWWLHWQTLFSLLQTQPTGKRPRTNKAPRILNSKRSFRLTKILTSNLASNPKRKKPRNVTTSSREENLQQGLSRTGHHPSEIKGFSKKENSEDGWTQEPNPGQAKDNLGEAASRVSEQQDRRSGASSLELGETKRNSRQAKKLWMYTGQQQQW</sequence>